<dbReference type="SUPFAM" id="SSF52113">
    <property type="entry name" value="BRCT domain"/>
    <property type="match status" value="3"/>
</dbReference>
<sequence>MFEGLLFLLRGRGMARDKIQKLVIKNGGRFGSVMCPKVTHVICGSDIDEGLISVANETHVPLVTPDWVVQSVEAGKQLPEVDFAIGGASARPKRTHDADATDVAPAPSATTASPEVEVEQIGRRTRRRTEQKESKVPPPAVRDDDGDDGESDDAMKKDNVTEGAVEEEKPRRRTTRSCAKAAKKSAQPKTAKSEKAEEESAEEEGDEAEEGEEEDEDGEEEEGDTKKKTRKGPARLFGRCCFCFTGAMRLSRNQMGVLVRRHGGRTSERVTQSVLCALLCGCRLADKAIDQKRSSLLLPPPPSRKVTHLICSGWEGQKARQAERYGISIVKDEWIHASIAAGKRLPESDYYFGRATMLAHQVRPGRPVFFFRRAASSATTEGEIEDLPTGTDLFAHLSIHVAGLLRTPHHEALMKLLADNGASVYPTLQRVNKLHYAVLSNQCNPVQAALVHAACASASRLNVVVEQWVYESLRQGKLLDAAAFHPSAYGAGATAGAADDEPPVRSARDVFGPQTGRHATERIALTLGARAHIFCRVALLDLQAHPIFALSTEMLAEILARATAVPHTFRTEFLKSVLDAQTAPSGADTLWNVATLTSTATATPTDGMGPKGQQAISIYDERSTLTWVISPQGYSRLARTCRVRHPARSHLVVPPSFPSAQSSPHQPDNPSMNAGAKGHGRLFSAQSSHYHSFHLAMQVFHAAMVDQAYWVRALRQTFLSFVCRPLARNEA</sequence>
<feature type="compositionally biased region" description="Polar residues" evidence="1">
    <location>
        <begin position="658"/>
        <end position="672"/>
    </location>
</feature>
<comment type="caution">
    <text evidence="3">The sequence shown here is derived from an EMBL/GenBank/DDBJ whole genome shotgun (WGS) entry which is preliminary data.</text>
</comment>
<dbReference type="Pfam" id="PF00533">
    <property type="entry name" value="BRCT"/>
    <property type="match status" value="1"/>
</dbReference>
<dbReference type="PANTHER" id="PTHR45990:SF1">
    <property type="entry name" value="DNA REPAIR PROTEIN REV1"/>
    <property type="match status" value="1"/>
</dbReference>
<dbReference type="InterPro" id="IPR036420">
    <property type="entry name" value="BRCT_dom_sf"/>
</dbReference>
<feature type="compositionally biased region" description="Low complexity" evidence="1">
    <location>
        <begin position="101"/>
        <end position="114"/>
    </location>
</feature>
<dbReference type="Pfam" id="PF12738">
    <property type="entry name" value="PTCB-BRCT"/>
    <property type="match status" value="1"/>
</dbReference>
<accession>A0ABQ8UFQ9</accession>
<dbReference type="PANTHER" id="PTHR45990">
    <property type="entry name" value="DNA REPAIR PROTEIN REV1"/>
    <property type="match status" value="1"/>
</dbReference>
<gene>
    <name evidence="3" type="ORF">PAPYR_8013</name>
</gene>
<dbReference type="InterPro" id="IPR001357">
    <property type="entry name" value="BRCT_dom"/>
</dbReference>
<organism evidence="3 4">
    <name type="scientific">Paratrimastix pyriformis</name>
    <dbReference type="NCBI Taxonomy" id="342808"/>
    <lineage>
        <taxon>Eukaryota</taxon>
        <taxon>Metamonada</taxon>
        <taxon>Preaxostyla</taxon>
        <taxon>Paratrimastigidae</taxon>
        <taxon>Paratrimastix</taxon>
    </lineage>
</organism>
<feature type="domain" description="BRCT" evidence="2">
    <location>
        <begin position="389"/>
        <end position="486"/>
    </location>
</feature>
<feature type="region of interest" description="Disordered" evidence="1">
    <location>
        <begin position="89"/>
        <end position="230"/>
    </location>
</feature>
<feature type="domain" description="BRCT" evidence="2">
    <location>
        <begin position="1"/>
        <end position="85"/>
    </location>
</feature>
<dbReference type="Gene3D" id="3.40.50.10190">
    <property type="entry name" value="BRCT domain"/>
    <property type="match status" value="4"/>
</dbReference>
<name>A0ABQ8UFQ9_9EUKA</name>
<evidence type="ECO:0000256" key="1">
    <source>
        <dbReference type="SAM" id="MobiDB-lite"/>
    </source>
</evidence>
<dbReference type="EMBL" id="JAPMOS010000063">
    <property type="protein sequence ID" value="KAJ4456706.1"/>
    <property type="molecule type" value="Genomic_DNA"/>
</dbReference>
<feature type="compositionally biased region" description="Acidic residues" evidence="1">
    <location>
        <begin position="196"/>
        <end position="223"/>
    </location>
</feature>
<evidence type="ECO:0000313" key="4">
    <source>
        <dbReference type="Proteomes" id="UP001141327"/>
    </source>
</evidence>
<proteinExistence type="predicted"/>
<keyword evidence="4" id="KW-1185">Reference proteome</keyword>
<evidence type="ECO:0000313" key="3">
    <source>
        <dbReference type="EMBL" id="KAJ4456706.1"/>
    </source>
</evidence>
<evidence type="ECO:0000259" key="2">
    <source>
        <dbReference type="PROSITE" id="PS50172"/>
    </source>
</evidence>
<dbReference type="PROSITE" id="PS50172">
    <property type="entry name" value="BRCT"/>
    <property type="match status" value="3"/>
</dbReference>
<reference evidence="3" key="1">
    <citation type="journal article" date="2022" name="bioRxiv">
        <title>Genomics of Preaxostyla Flagellates Illuminates Evolutionary Transitions and the Path Towards Mitochondrial Loss.</title>
        <authorList>
            <person name="Novak L.V.F."/>
            <person name="Treitli S.C."/>
            <person name="Pyrih J."/>
            <person name="Halakuc P."/>
            <person name="Pipaliya S.V."/>
            <person name="Vacek V."/>
            <person name="Brzon O."/>
            <person name="Soukal P."/>
            <person name="Eme L."/>
            <person name="Dacks J.B."/>
            <person name="Karnkowska A."/>
            <person name="Elias M."/>
            <person name="Hampl V."/>
        </authorList>
    </citation>
    <scope>NUCLEOTIDE SEQUENCE</scope>
    <source>
        <strain evidence="3">RCP-MX</strain>
    </source>
</reference>
<feature type="domain" description="BRCT" evidence="2">
    <location>
        <begin position="232"/>
        <end position="352"/>
    </location>
</feature>
<dbReference type="Proteomes" id="UP001141327">
    <property type="component" value="Unassembled WGS sequence"/>
</dbReference>
<feature type="region of interest" description="Disordered" evidence="1">
    <location>
        <begin position="655"/>
        <end position="679"/>
    </location>
</feature>
<dbReference type="SMART" id="SM00292">
    <property type="entry name" value="BRCT"/>
    <property type="match status" value="3"/>
</dbReference>
<protein>
    <recommendedName>
        <fullName evidence="2">BRCT domain-containing protein</fullName>
    </recommendedName>
</protein>
<feature type="compositionally biased region" description="Basic and acidic residues" evidence="1">
    <location>
        <begin position="153"/>
        <end position="170"/>
    </location>
</feature>